<comment type="caution">
    <text evidence="3">The sequence shown here is derived from an EMBL/GenBank/DDBJ whole genome shotgun (WGS) entry which is preliminary data.</text>
</comment>
<evidence type="ECO:0000259" key="2">
    <source>
        <dbReference type="PROSITE" id="PS50086"/>
    </source>
</evidence>
<dbReference type="AlphaFoldDB" id="A0A177B3H2"/>
<reference evidence="3 4" key="1">
    <citation type="submission" date="2016-04" db="EMBL/GenBank/DDBJ databases">
        <title>The genome of Intoshia linei affirms orthonectids as highly simplified spiralians.</title>
        <authorList>
            <person name="Mikhailov K.V."/>
            <person name="Slusarev G.S."/>
            <person name="Nikitin M.A."/>
            <person name="Logacheva M.D."/>
            <person name="Penin A."/>
            <person name="Aleoshin V."/>
            <person name="Panchin Y.V."/>
        </authorList>
    </citation>
    <scope>NUCLEOTIDE SEQUENCE [LARGE SCALE GENOMIC DNA]</scope>
    <source>
        <strain evidence="3">Intl2013</strain>
        <tissue evidence="3">Whole animal</tissue>
    </source>
</reference>
<dbReference type="Pfam" id="PF00566">
    <property type="entry name" value="RabGAP-TBC"/>
    <property type="match status" value="1"/>
</dbReference>
<name>A0A177B3H2_9BILA</name>
<evidence type="ECO:0000256" key="1">
    <source>
        <dbReference type="SAM" id="Phobius"/>
    </source>
</evidence>
<dbReference type="Proteomes" id="UP000078046">
    <property type="component" value="Unassembled WGS sequence"/>
</dbReference>
<keyword evidence="4" id="KW-1185">Reference proteome</keyword>
<accession>A0A177B3H2</accession>
<feature type="transmembrane region" description="Helical" evidence="1">
    <location>
        <begin position="328"/>
        <end position="348"/>
    </location>
</feature>
<evidence type="ECO:0000313" key="3">
    <source>
        <dbReference type="EMBL" id="OAF68818.1"/>
    </source>
</evidence>
<proteinExistence type="predicted"/>
<keyword evidence="1" id="KW-0472">Membrane</keyword>
<evidence type="ECO:0000313" key="4">
    <source>
        <dbReference type="Proteomes" id="UP000078046"/>
    </source>
</evidence>
<gene>
    <name evidence="3" type="ORF">A3Q56_03434</name>
</gene>
<feature type="domain" description="Rab-GAP TBC" evidence="2">
    <location>
        <begin position="142"/>
        <end position="332"/>
    </location>
</feature>
<organism evidence="3 4">
    <name type="scientific">Intoshia linei</name>
    <dbReference type="NCBI Taxonomy" id="1819745"/>
    <lineage>
        <taxon>Eukaryota</taxon>
        <taxon>Metazoa</taxon>
        <taxon>Spiralia</taxon>
        <taxon>Lophotrochozoa</taxon>
        <taxon>Mesozoa</taxon>
        <taxon>Orthonectida</taxon>
        <taxon>Rhopaluridae</taxon>
        <taxon>Intoshia</taxon>
    </lineage>
</organism>
<protein>
    <recommendedName>
        <fullName evidence="2">Rab-GAP TBC domain-containing protein</fullName>
    </recommendedName>
</protein>
<keyword evidence="1" id="KW-1133">Transmembrane helix</keyword>
<dbReference type="InterPro" id="IPR035969">
    <property type="entry name" value="Rab-GAP_TBC_sf"/>
</dbReference>
<dbReference type="PROSITE" id="PS50086">
    <property type="entry name" value="TBC_RABGAP"/>
    <property type="match status" value="1"/>
</dbReference>
<dbReference type="InterPro" id="IPR000195">
    <property type="entry name" value="Rab-GAP-TBC_dom"/>
</dbReference>
<keyword evidence="1" id="KW-0812">Transmembrane</keyword>
<sequence length="440" mass="51956">MKKKKPFKLKELGSFILDLTDSELNIEAILNISFSELINIEKLNSPLKLLSMDVSNEKLQFNTSLEKRDCDENGFIYACHYKKYNWDNPSSPNLKWHDFSIITKDFEDYRGEDRNNYQRNLKYTKILKKSKIDISNLVFDYGIPDTIRNEIWMLLLRIYPQYKYDEYNYTTLLKNGINKFSNLYHEIQKFSKKVWQSHKNYTENCKIVTNICIAYSVFKKVKHFNIYIINTAALLYIAIKDEKIAFYTFVAFMHHFKNSIDEYHTLNVVPETVREIGYEHYKNLKFLLTNEEFNDIVIKTMSTCILRSLFCFCPWMPFSFLIRLIDVLLIYGSAIVYVIALSILDNIIGNESNWSKLVQKCGSFTNSCYHVIAAILYNNYKNLLDANKVFSSLKKKNLNEIQKFVMSRNEYVSIAKVYSKPQNSFKNFICNNCISQFDCD</sequence>
<dbReference type="SUPFAM" id="SSF47923">
    <property type="entry name" value="Ypt/Rab-GAP domain of gyp1p"/>
    <property type="match status" value="1"/>
</dbReference>
<dbReference type="EMBL" id="LWCA01000382">
    <property type="protein sequence ID" value="OAF68818.1"/>
    <property type="molecule type" value="Genomic_DNA"/>
</dbReference>